<dbReference type="EMBL" id="FM211192">
    <property type="protein sequence ID" value="CAR71052.1"/>
    <property type="molecule type" value="Genomic_DNA"/>
</dbReference>
<evidence type="ECO:0000256" key="1">
    <source>
        <dbReference type="SAM" id="MobiDB-lite"/>
    </source>
</evidence>
<dbReference type="AlphaFoldDB" id="A0A0H3MUR6"/>
<protein>
    <submittedName>
        <fullName evidence="2">Uncharacterized protein</fullName>
    </submittedName>
</protein>
<evidence type="ECO:0000313" key="3">
    <source>
        <dbReference type="Proteomes" id="UP000006900"/>
    </source>
</evidence>
<dbReference type="Proteomes" id="UP000006900">
    <property type="component" value="Chromosome"/>
</dbReference>
<dbReference type="KEGG" id="mlb:MLBr00957"/>
<sequence>MLRMEVVRRFQTLSFSMRRRSGYPTRWGGVGSIYQCIATELGAALHVSQAVRHIEQDRNDVHGTHQCVDSADTPNHRGNSAGNRHPDRLRADAAGSSFLHQYAVFKISVCYDELIKRTDVLCGQ</sequence>
<feature type="compositionally biased region" description="Polar residues" evidence="1">
    <location>
        <begin position="72"/>
        <end position="82"/>
    </location>
</feature>
<feature type="region of interest" description="Disordered" evidence="1">
    <location>
        <begin position="64"/>
        <end position="87"/>
    </location>
</feature>
<name>A0A0H3MUR6_MYCLB</name>
<organism evidence="2 3">
    <name type="scientific">Mycobacterium leprae (strain Br4923)</name>
    <dbReference type="NCBI Taxonomy" id="561304"/>
    <lineage>
        <taxon>Bacteria</taxon>
        <taxon>Bacillati</taxon>
        <taxon>Actinomycetota</taxon>
        <taxon>Actinomycetes</taxon>
        <taxon>Mycobacteriales</taxon>
        <taxon>Mycobacteriaceae</taxon>
        <taxon>Mycobacterium</taxon>
    </lineage>
</organism>
<gene>
    <name evidence="2" type="ordered locus">MLBr00957</name>
</gene>
<accession>A0A0H3MUR6</accession>
<reference evidence="2 3" key="1">
    <citation type="journal article" date="2009" name="Nat. Genet.">
        <title>Comparative genomic and phylogeographic analysis of Mycobacterium leprae.</title>
        <authorList>
            <person name="Monot M."/>
            <person name="Honore N."/>
            <person name="Garnier T."/>
            <person name="Zidane N."/>
            <person name="Sherafi D."/>
            <person name="Paniz-Mondolfi A."/>
            <person name="Matsuoka M."/>
            <person name="Taylor G.M."/>
            <person name="Donoghue H.D."/>
            <person name="Bouwman A."/>
            <person name="Mays S."/>
            <person name="Watson C."/>
            <person name="Lockwood D."/>
            <person name="Khamispour A."/>
            <person name="Dowlati Y."/>
            <person name="Jianping S."/>
            <person name="Rea T.H."/>
            <person name="Vera-Cabrera L."/>
            <person name="Stefani M.M."/>
            <person name="Banu S."/>
            <person name="Macdonald M."/>
            <person name="Sapkota B.R."/>
            <person name="Spencer J.S."/>
            <person name="Thomas J."/>
            <person name="Harshman K."/>
            <person name="Singh P."/>
            <person name="Busso P."/>
            <person name="Gattiker A."/>
            <person name="Rougemont J."/>
            <person name="Brennan P.J."/>
            <person name="Cole S.T."/>
        </authorList>
    </citation>
    <scope>NUCLEOTIDE SEQUENCE [LARGE SCALE GENOMIC DNA]</scope>
    <source>
        <strain evidence="3">Br4923</strain>
    </source>
</reference>
<evidence type="ECO:0000313" key="2">
    <source>
        <dbReference type="EMBL" id="CAR71052.1"/>
    </source>
</evidence>
<proteinExistence type="predicted"/>
<dbReference type="HOGENOM" id="CLU_2001348_0_0_11"/>